<sequence length="36" mass="4073">MTKIQMGLKPYLNQVSIYFNTAPVLAEVTNLAYLAR</sequence>
<organism evidence="1">
    <name type="scientific">uncultured Sporomusa sp</name>
    <dbReference type="NCBI Taxonomy" id="307249"/>
    <lineage>
        <taxon>Bacteria</taxon>
        <taxon>Bacillati</taxon>
        <taxon>Bacillota</taxon>
        <taxon>Negativicutes</taxon>
        <taxon>Selenomonadales</taxon>
        <taxon>Sporomusaceae</taxon>
        <taxon>Sporomusa</taxon>
        <taxon>environmental samples</taxon>
    </lineage>
</organism>
<name>A0A212LXN2_9FIRM</name>
<protein>
    <submittedName>
        <fullName evidence="1">Uncharacterized protein</fullName>
    </submittedName>
</protein>
<reference evidence="1" key="1">
    <citation type="submission" date="2016-08" db="EMBL/GenBank/DDBJ databases">
        <authorList>
            <person name="Seilhamer J.J."/>
        </authorList>
    </citation>
    <scope>NUCLEOTIDE SEQUENCE</scope>
    <source>
        <strain evidence="1">86</strain>
    </source>
</reference>
<accession>A0A212LXN2</accession>
<gene>
    <name evidence="1" type="ORF">KL86SPO_40713</name>
</gene>
<proteinExistence type="predicted"/>
<dbReference type="AlphaFoldDB" id="A0A212LXN2"/>
<evidence type="ECO:0000313" key="1">
    <source>
        <dbReference type="EMBL" id="SCM82227.1"/>
    </source>
</evidence>
<dbReference type="EMBL" id="FMJE01000004">
    <property type="protein sequence ID" value="SCM82227.1"/>
    <property type="molecule type" value="Genomic_DNA"/>
</dbReference>